<evidence type="ECO:0000313" key="2">
    <source>
        <dbReference type="Proteomes" id="UP000307943"/>
    </source>
</evidence>
<sequence>MANIAHGGRHKITRLAVWDMILWASAIPADLKWKICSYFLDDGIFLSDSWKKSSYIVHFGLDRRYDNGIDGGSPVNQSCLPTMPFLAV</sequence>
<dbReference type="Proteomes" id="UP000307943">
    <property type="component" value="Unassembled WGS sequence"/>
</dbReference>
<comment type="caution">
    <text evidence="1">The sequence shown here is derived from an EMBL/GenBank/DDBJ whole genome shotgun (WGS) entry which is preliminary data.</text>
</comment>
<dbReference type="RefSeq" id="WP_139604658.1">
    <property type="nucleotide sequence ID" value="NZ_VDCQ01000037.1"/>
</dbReference>
<keyword evidence="2" id="KW-1185">Reference proteome</keyword>
<evidence type="ECO:0000313" key="1">
    <source>
        <dbReference type="EMBL" id="TNJ63802.1"/>
    </source>
</evidence>
<proteinExistence type="predicted"/>
<protein>
    <submittedName>
        <fullName evidence="1">Uncharacterized protein</fullName>
    </submittedName>
</protein>
<name>A0A5C4T3Z4_9BACL</name>
<accession>A0A5C4T3Z4</accession>
<reference evidence="1 2" key="1">
    <citation type="submission" date="2019-05" db="EMBL/GenBank/DDBJ databases">
        <title>We sequenced the genome of Paenibacillus hemerocallicola KCTC 33185 for further insight into its adaptation and study the phylogeny of Paenibacillus.</title>
        <authorList>
            <person name="Narsing Rao M.P."/>
        </authorList>
    </citation>
    <scope>NUCLEOTIDE SEQUENCE [LARGE SCALE GENOMIC DNA]</scope>
    <source>
        <strain evidence="1 2">KCTC 33185</strain>
    </source>
</reference>
<organism evidence="1 2">
    <name type="scientific">Paenibacillus hemerocallicola</name>
    <dbReference type="NCBI Taxonomy" id="1172614"/>
    <lineage>
        <taxon>Bacteria</taxon>
        <taxon>Bacillati</taxon>
        <taxon>Bacillota</taxon>
        <taxon>Bacilli</taxon>
        <taxon>Bacillales</taxon>
        <taxon>Paenibacillaceae</taxon>
        <taxon>Paenibacillus</taxon>
    </lineage>
</organism>
<dbReference type="EMBL" id="VDCQ01000037">
    <property type="protein sequence ID" value="TNJ63802.1"/>
    <property type="molecule type" value="Genomic_DNA"/>
</dbReference>
<dbReference type="AlphaFoldDB" id="A0A5C4T3Z4"/>
<gene>
    <name evidence="1" type="ORF">FE784_23280</name>
</gene>